<feature type="signal peptide" evidence="1">
    <location>
        <begin position="1"/>
        <end position="18"/>
    </location>
</feature>
<evidence type="ECO:0000256" key="1">
    <source>
        <dbReference type="SAM" id="SignalP"/>
    </source>
</evidence>
<protein>
    <recommendedName>
        <fullName evidence="4">Hydrophobin</fullName>
    </recommendedName>
</protein>
<keyword evidence="1" id="KW-0732">Signal</keyword>
<evidence type="ECO:0008006" key="4">
    <source>
        <dbReference type="Google" id="ProtNLM"/>
    </source>
</evidence>
<accession>A0A1E1L1M7</accession>
<sequence length="85" mass="9138">MKLSQLLWLAIAASSASAKIICPDMIFRLQKCCPGGLLQLASYNQIIVACNVLNNKCLADYTLCCTGLKISDCKDLEGVTEVPDA</sequence>
<dbReference type="EMBL" id="FJUX01000068">
    <property type="protein sequence ID" value="CZT04374.1"/>
    <property type="molecule type" value="Genomic_DNA"/>
</dbReference>
<proteinExistence type="predicted"/>
<dbReference type="Proteomes" id="UP000178912">
    <property type="component" value="Unassembled WGS sequence"/>
</dbReference>
<feature type="chain" id="PRO_5009446687" description="Hydrophobin" evidence="1">
    <location>
        <begin position="19"/>
        <end position="85"/>
    </location>
</feature>
<name>A0A1E1L1M7_9HELO</name>
<gene>
    <name evidence="2" type="ORF">RAG0_10865</name>
</gene>
<evidence type="ECO:0000313" key="2">
    <source>
        <dbReference type="EMBL" id="CZT04374.1"/>
    </source>
</evidence>
<keyword evidence="3" id="KW-1185">Reference proteome</keyword>
<organism evidence="2 3">
    <name type="scientific">Rhynchosporium agropyri</name>
    <dbReference type="NCBI Taxonomy" id="914238"/>
    <lineage>
        <taxon>Eukaryota</taxon>
        <taxon>Fungi</taxon>
        <taxon>Dikarya</taxon>
        <taxon>Ascomycota</taxon>
        <taxon>Pezizomycotina</taxon>
        <taxon>Leotiomycetes</taxon>
        <taxon>Helotiales</taxon>
        <taxon>Ploettnerulaceae</taxon>
        <taxon>Rhynchosporium</taxon>
    </lineage>
</organism>
<dbReference type="AlphaFoldDB" id="A0A1E1L1M7"/>
<evidence type="ECO:0000313" key="3">
    <source>
        <dbReference type="Proteomes" id="UP000178912"/>
    </source>
</evidence>
<reference evidence="3" key="1">
    <citation type="submission" date="2016-03" db="EMBL/GenBank/DDBJ databases">
        <authorList>
            <person name="Guldener U."/>
        </authorList>
    </citation>
    <scope>NUCLEOTIDE SEQUENCE [LARGE SCALE GENOMIC DNA]</scope>
    <source>
        <strain evidence="3">04CH-RAC-A.6.1</strain>
    </source>
</reference>